<reference evidence="4 5" key="1">
    <citation type="submission" date="2007-06" db="EMBL/GenBank/DDBJ databases">
        <authorList>
            <person name="Shimkets L."/>
            <person name="Ferriera S."/>
            <person name="Johnson J."/>
            <person name="Kravitz S."/>
            <person name="Beeson K."/>
            <person name="Sutton G."/>
            <person name="Rogers Y.-H."/>
            <person name="Friedman R."/>
            <person name="Frazier M."/>
            <person name="Venter J.C."/>
        </authorList>
    </citation>
    <scope>NUCLEOTIDE SEQUENCE [LARGE SCALE GENOMIC DNA]</scope>
    <source>
        <strain evidence="4 5">SIR-1</strain>
    </source>
</reference>
<proteinExistence type="predicted"/>
<evidence type="ECO:0000313" key="4">
    <source>
        <dbReference type="EMBL" id="EDM80175.1"/>
    </source>
</evidence>
<evidence type="ECO:0000256" key="1">
    <source>
        <dbReference type="ARBA" id="ARBA00022679"/>
    </source>
</evidence>
<feature type="domain" description="Glycosyltransferase 2-like" evidence="2">
    <location>
        <begin position="5"/>
        <end position="115"/>
    </location>
</feature>
<keyword evidence="1 4" id="KW-0808">Transferase</keyword>
<keyword evidence="5" id="KW-1185">Reference proteome</keyword>
<dbReference type="RefSeq" id="WP_006970734.1">
    <property type="nucleotide sequence ID" value="NZ_ABCS01000013.1"/>
</dbReference>
<organism evidence="4 5">
    <name type="scientific">Plesiocystis pacifica SIR-1</name>
    <dbReference type="NCBI Taxonomy" id="391625"/>
    <lineage>
        <taxon>Bacteria</taxon>
        <taxon>Pseudomonadati</taxon>
        <taxon>Myxococcota</taxon>
        <taxon>Polyangia</taxon>
        <taxon>Nannocystales</taxon>
        <taxon>Nannocystaceae</taxon>
        <taxon>Plesiocystis</taxon>
    </lineage>
</organism>
<dbReference type="InterPro" id="IPR029044">
    <property type="entry name" value="Nucleotide-diphossugar_trans"/>
</dbReference>
<dbReference type="Proteomes" id="UP000005801">
    <property type="component" value="Unassembled WGS sequence"/>
</dbReference>
<name>A6G1Y5_9BACT</name>
<dbReference type="eggNOG" id="COG1216">
    <property type="taxonomic scope" value="Bacteria"/>
</dbReference>
<dbReference type="InterPro" id="IPR027791">
    <property type="entry name" value="Galactosyl_T_C"/>
</dbReference>
<gene>
    <name evidence="4" type="ORF">PPSIR1_36032</name>
</gene>
<sequence>MPRLSAIIPVRNRSGTRLRNCLASLRWQQLDAAQLEIVLSDFGSNEAHAASIRELAEQFDARIARTDEYGDWNRSRALNLGIQHATGEYMFCTDADMIFAPNFVPALLAVHDRLPGKALVLCACSDLPQSVPERDYTSADLPYLHSHGKRRKSIGTGACQSATREFFFHSRGYDENFVHWGSEDTDMRDRALRYGLEAVWISEQTEMFHQWHPTSRYSRLLQNRKNAIRYWFTRGQIVKNLEGWGKLS</sequence>
<evidence type="ECO:0000259" key="3">
    <source>
        <dbReference type="Pfam" id="PF02709"/>
    </source>
</evidence>
<dbReference type="STRING" id="391625.PPSIR1_36032"/>
<protein>
    <submittedName>
        <fullName evidence="4">Putative glycosyltransferase</fullName>
    </submittedName>
</protein>
<comment type="caution">
    <text evidence="4">The sequence shown here is derived from an EMBL/GenBank/DDBJ whole genome shotgun (WGS) entry which is preliminary data.</text>
</comment>
<dbReference type="Pfam" id="PF00535">
    <property type="entry name" value="Glycos_transf_2"/>
    <property type="match status" value="1"/>
</dbReference>
<feature type="domain" description="Galactosyltransferase C-terminal" evidence="3">
    <location>
        <begin position="157"/>
        <end position="205"/>
    </location>
</feature>
<evidence type="ECO:0000259" key="2">
    <source>
        <dbReference type="Pfam" id="PF00535"/>
    </source>
</evidence>
<dbReference type="GO" id="GO:0016740">
    <property type="term" value="F:transferase activity"/>
    <property type="evidence" value="ECO:0007669"/>
    <property type="project" value="UniProtKB-KW"/>
</dbReference>
<dbReference type="InterPro" id="IPR001173">
    <property type="entry name" value="Glyco_trans_2-like"/>
</dbReference>
<accession>A6G1Y5</accession>
<dbReference type="AlphaFoldDB" id="A6G1Y5"/>
<dbReference type="InterPro" id="IPR050834">
    <property type="entry name" value="Glycosyltransf_2"/>
</dbReference>
<dbReference type="Pfam" id="PF02709">
    <property type="entry name" value="Glyco_transf_7C"/>
    <property type="match status" value="1"/>
</dbReference>
<dbReference type="CDD" id="cd00761">
    <property type="entry name" value="Glyco_tranf_GTA_type"/>
    <property type="match status" value="1"/>
</dbReference>
<dbReference type="EMBL" id="ABCS01000013">
    <property type="protein sequence ID" value="EDM80175.1"/>
    <property type="molecule type" value="Genomic_DNA"/>
</dbReference>
<dbReference type="PANTHER" id="PTHR43685:SF2">
    <property type="entry name" value="GLYCOSYLTRANSFERASE 2-LIKE DOMAIN-CONTAINING PROTEIN"/>
    <property type="match status" value="1"/>
</dbReference>
<dbReference type="SUPFAM" id="SSF53448">
    <property type="entry name" value="Nucleotide-diphospho-sugar transferases"/>
    <property type="match status" value="1"/>
</dbReference>
<dbReference type="PANTHER" id="PTHR43685">
    <property type="entry name" value="GLYCOSYLTRANSFERASE"/>
    <property type="match status" value="1"/>
</dbReference>
<evidence type="ECO:0000313" key="5">
    <source>
        <dbReference type="Proteomes" id="UP000005801"/>
    </source>
</evidence>
<dbReference type="Gene3D" id="3.90.550.10">
    <property type="entry name" value="Spore Coat Polysaccharide Biosynthesis Protein SpsA, Chain A"/>
    <property type="match status" value="1"/>
</dbReference>